<feature type="compositionally biased region" description="Basic and acidic residues" evidence="1">
    <location>
        <begin position="176"/>
        <end position="185"/>
    </location>
</feature>
<evidence type="ECO:0000256" key="1">
    <source>
        <dbReference type="SAM" id="MobiDB-lite"/>
    </source>
</evidence>
<dbReference type="AlphaFoldDB" id="A0A182JJR5"/>
<feature type="region of interest" description="Disordered" evidence="1">
    <location>
        <begin position="151"/>
        <end position="185"/>
    </location>
</feature>
<reference evidence="2" key="1">
    <citation type="submission" date="2022-08" db="UniProtKB">
        <authorList>
            <consortium name="EnsemblMetazoa"/>
        </authorList>
    </citation>
    <scope>IDENTIFICATION</scope>
    <source>
        <strain evidence="2">EBRO</strain>
    </source>
</reference>
<proteinExistence type="predicted"/>
<name>A0A182JJR5_ANOAO</name>
<accession>A0A182JJR5</accession>
<protein>
    <submittedName>
        <fullName evidence="2">Uncharacterized protein</fullName>
    </submittedName>
</protein>
<organism evidence="2">
    <name type="scientific">Anopheles atroparvus</name>
    <name type="common">European mosquito</name>
    <dbReference type="NCBI Taxonomy" id="41427"/>
    <lineage>
        <taxon>Eukaryota</taxon>
        <taxon>Metazoa</taxon>
        <taxon>Ecdysozoa</taxon>
        <taxon>Arthropoda</taxon>
        <taxon>Hexapoda</taxon>
        <taxon>Insecta</taxon>
        <taxon>Pterygota</taxon>
        <taxon>Neoptera</taxon>
        <taxon>Endopterygota</taxon>
        <taxon>Diptera</taxon>
        <taxon>Nematocera</taxon>
        <taxon>Culicoidea</taxon>
        <taxon>Culicidae</taxon>
        <taxon>Anophelinae</taxon>
        <taxon>Anopheles</taxon>
    </lineage>
</organism>
<dbReference type="VEuPathDB" id="VectorBase:AATE019370"/>
<evidence type="ECO:0000313" key="2">
    <source>
        <dbReference type="EnsemblMetazoa" id="AATE019370-PA.1"/>
    </source>
</evidence>
<dbReference type="EnsemblMetazoa" id="AATE019370-RA">
    <property type="protein sequence ID" value="AATE019370-PA.1"/>
    <property type="gene ID" value="AATE019370"/>
</dbReference>
<sequence length="185" mass="20677">MRGEDDEDNHDNDNVNVIDHSNTKRSRALVFSQIPPPFVLRTLYINNLHSSTDDWHCVRMANWFGTFESRHIRTVTPRTSIKREAGPHSTLATGRLKRPLPVTKDSQQPTREADARFFILQSICAIPHAPLGSNCDRPVGDTGVNCEFTTGSTRCRPAPDGHHGSSAADSMEQAGEQERDCERNV</sequence>